<protein>
    <submittedName>
        <fullName evidence="5">Uncharacterized protein</fullName>
    </submittedName>
</protein>
<evidence type="ECO:0000256" key="4">
    <source>
        <dbReference type="SAM" id="SignalP"/>
    </source>
</evidence>
<evidence type="ECO:0000313" key="5">
    <source>
        <dbReference type="EMBL" id="PSS25834.1"/>
    </source>
</evidence>
<reference evidence="5 6" key="1">
    <citation type="journal article" date="2018" name="New Phytol.">
        <title>Comparative genomics and transcriptomics depict ericoid mycorrhizal fungi as versatile saprotrophs and plant mutualists.</title>
        <authorList>
            <person name="Martino E."/>
            <person name="Morin E."/>
            <person name="Grelet G.A."/>
            <person name="Kuo A."/>
            <person name="Kohler A."/>
            <person name="Daghino S."/>
            <person name="Barry K.W."/>
            <person name="Cichocki N."/>
            <person name="Clum A."/>
            <person name="Dockter R.B."/>
            <person name="Hainaut M."/>
            <person name="Kuo R.C."/>
            <person name="LaButti K."/>
            <person name="Lindahl B.D."/>
            <person name="Lindquist E.A."/>
            <person name="Lipzen A."/>
            <person name="Khouja H.R."/>
            <person name="Magnuson J."/>
            <person name="Murat C."/>
            <person name="Ohm R.A."/>
            <person name="Singer S.W."/>
            <person name="Spatafora J.W."/>
            <person name="Wang M."/>
            <person name="Veneault-Fourrey C."/>
            <person name="Henrissat B."/>
            <person name="Grigoriev I.V."/>
            <person name="Martin F.M."/>
            <person name="Perotto S."/>
        </authorList>
    </citation>
    <scope>NUCLEOTIDE SEQUENCE [LARGE SCALE GENOMIC DNA]</scope>
    <source>
        <strain evidence="5 6">ATCC 22711</strain>
    </source>
</reference>
<keyword evidence="3" id="KW-1133">Transmembrane helix</keyword>
<dbReference type="EMBL" id="KZ679007">
    <property type="protein sequence ID" value="PSS25834.1"/>
    <property type="molecule type" value="Genomic_DNA"/>
</dbReference>
<dbReference type="RefSeq" id="XP_024724433.1">
    <property type="nucleotide sequence ID" value="XM_024869101.1"/>
</dbReference>
<feature type="region of interest" description="Disordered" evidence="2">
    <location>
        <begin position="398"/>
        <end position="419"/>
    </location>
</feature>
<evidence type="ECO:0000313" key="6">
    <source>
        <dbReference type="Proteomes" id="UP000241818"/>
    </source>
</evidence>
<feature type="coiled-coil region" evidence="1">
    <location>
        <begin position="203"/>
        <end position="230"/>
    </location>
</feature>
<keyword evidence="3" id="KW-0472">Membrane</keyword>
<evidence type="ECO:0000256" key="3">
    <source>
        <dbReference type="SAM" id="Phobius"/>
    </source>
</evidence>
<keyword evidence="4" id="KW-0732">Signal</keyword>
<keyword evidence="6" id="KW-1185">Reference proteome</keyword>
<feature type="signal peptide" evidence="4">
    <location>
        <begin position="1"/>
        <end position="21"/>
    </location>
</feature>
<organism evidence="5 6">
    <name type="scientific">Amorphotheca resinae ATCC 22711</name>
    <dbReference type="NCBI Taxonomy" id="857342"/>
    <lineage>
        <taxon>Eukaryota</taxon>
        <taxon>Fungi</taxon>
        <taxon>Dikarya</taxon>
        <taxon>Ascomycota</taxon>
        <taxon>Pezizomycotina</taxon>
        <taxon>Leotiomycetes</taxon>
        <taxon>Helotiales</taxon>
        <taxon>Amorphothecaceae</taxon>
        <taxon>Amorphotheca</taxon>
    </lineage>
</organism>
<feature type="chain" id="PRO_5015648440" evidence="4">
    <location>
        <begin position="22"/>
        <end position="457"/>
    </location>
</feature>
<keyword evidence="3" id="KW-0812">Transmembrane</keyword>
<evidence type="ECO:0000256" key="2">
    <source>
        <dbReference type="SAM" id="MobiDB-lite"/>
    </source>
</evidence>
<gene>
    <name evidence="5" type="ORF">M430DRAFT_64340</name>
</gene>
<dbReference type="AlphaFoldDB" id="A0A2T3BC52"/>
<dbReference type="InParanoid" id="A0A2T3BC52"/>
<name>A0A2T3BC52_AMORE</name>
<feature type="transmembrane region" description="Helical" evidence="3">
    <location>
        <begin position="344"/>
        <end position="366"/>
    </location>
</feature>
<dbReference type="GeneID" id="36577182"/>
<sequence length="457" mass="51092">MHRLPKAAAVLLASTLASAAAFTIPDGAAFIRDGEALEPATDRSIALITVEVPRSPDGRPSQSLPFRLDIFQSEEACGYANVTLDGQALPGDFTADQDHVATGSGSITTNEQAVIDATWSFHCVKVNGQPQMQFLKFDIGSLNGTPVEDIAFSVLFRQTGSPEVVNVNTDPSVPDELAANPNPWVLVADDDDVHVPQYSIDDLDELRQQLRELEYLIAQKEQAIANHAHERFEEDIKKCHGLKCIAIAAGQTVHHAAHKTYEKIRGHDEKAWDPFHKHDNHGKNEAWDPLHWKKPHHPLPICRFPHHEPSHPSKHRPPHPPHGEILSSPPPPSSNVNDTRRRTLLLHLAPLLILLFVFLLTIHLRAHRRTKSPSSRHQERRLRRTLRRLPALLSRFFPSSPNDEKQQQQQQQQQLATAEEGHHLHNEITELRNAANLVGSLVSAPVQLPAYEDKDGF</sequence>
<dbReference type="OrthoDB" id="4225201at2759"/>
<proteinExistence type="predicted"/>
<evidence type="ECO:0000256" key="1">
    <source>
        <dbReference type="SAM" id="Coils"/>
    </source>
</evidence>
<dbReference type="STRING" id="857342.A0A2T3BC52"/>
<keyword evidence="1" id="KW-0175">Coiled coil</keyword>
<dbReference type="Proteomes" id="UP000241818">
    <property type="component" value="Unassembled WGS sequence"/>
</dbReference>
<feature type="region of interest" description="Disordered" evidence="2">
    <location>
        <begin position="303"/>
        <end position="337"/>
    </location>
</feature>
<accession>A0A2T3BC52</accession>